<dbReference type="Proteomes" id="UP000830768">
    <property type="component" value="Chromosome 3"/>
</dbReference>
<evidence type="ECO:0000313" key="1">
    <source>
        <dbReference type="EMBL" id="UPK92735.1"/>
    </source>
</evidence>
<evidence type="ECO:0000313" key="2">
    <source>
        <dbReference type="Proteomes" id="UP000830768"/>
    </source>
</evidence>
<reference evidence="1" key="1">
    <citation type="submission" date="2021-11" db="EMBL/GenBank/DDBJ databases">
        <title>Fusarium solani-melongenae Genome sequencing and assembly.</title>
        <authorList>
            <person name="Xie S."/>
            <person name="Huang L."/>
            <person name="Zhang X."/>
        </authorList>
    </citation>
    <scope>NUCLEOTIDE SEQUENCE</scope>
    <source>
        <strain evidence="1">CRI 24-3</strain>
    </source>
</reference>
<gene>
    <name evidence="1" type="ORF">LCI18_003670</name>
</gene>
<accession>A0ACD3YUY8</accession>
<proteinExistence type="predicted"/>
<sequence>MVVAASIPAKPKYTRASGPKVRTGCATWYYWTERIYVLTWANTLRKRHLKCDEEKPTCRRCRDERWKCDGYPKPPERKKRQPRAKPNINAEMPQSVVRKPRQGLPPTINEIIFSSDFESLYFHHFLHSTTNQLSSWHGSSNFWLSYALPLAHVCPPIRYSMIAVGAAHRLFMARSVSPTQSAELQRLAIYQYNKAIKSILPLMSVSSIYDMHCILICCILFTCFEGLTGRYDDLLRHLRAGNQLLGPSLRESTPEQSVVTKKLIEMLSTLGSIVISFIDKEFHSGVSPWYETSSFESETSQPFQDLDEASYELQRLSVQETDVTWIGQILRETQSDERDDALNQAPRLAIEEGFRRWSSRFDITKQAQQSKASGIYETQLRHLHMEQQFRKLNIDLESLDSSGEVISDPSLFTPLLDAAKSVAEPFLAVNYPTFSLNGELIRCLSYIVGRANELSTKDVQSEALGLLRRLNRREGFWDSNDVVRMHEMLMFEEADESGVCLEWEGAVPAGVPGFLEELRRAKEFQEAEVHQLQSYQGH</sequence>
<name>A0ACD3YUY8_FUSSC</name>
<dbReference type="EMBL" id="CP090032">
    <property type="protein sequence ID" value="UPK92735.1"/>
    <property type="molecule type" value="Genomic_DNA"/>
</dbReference>
<organism evidence="1 2">
    <name type="scientific">Fusarium solani subsp. cucurbitae</name>
    <name type="common">Neocosmosporum cucurbitae</name>
    <dbReference type="NCBI Taxonomy" id="2747967"/>
    <lineage>
        <taxon>Eukaryota</taxon>
        <taxon>Fungi</taxon>
        <taxon>Dikarya</taxon>
        <taxon>Ascomycota</taxon>
        <taxon>Pezizomycotina</taxon>
        <taxon>Sordariomycetes</taxon>
        <taxon>Hypocreomycetidae</taxon>
        <taxon>Hypocreales</taxon>
        <taxon>Nectriaceae</taxon>
        <taxon>Fusarium</taxon>
        <taxon>Fusarium solani species complex</taxon>
    </lineage>
</organism>
<protein>
    <submittedName>
        <fullName evidence="1">Uncharacterized protein</fullName>
    </submittedName>
</protein>
<keyword evidence="2" id="KW-1185">Reference proteome</keyword>